<dbReference type="InterPro" id="IPR008807">
    <property type="entry name" value="ROS_MUCR"/>
</dbReference>
<evidence type="ECO:0000313" key="3">
    <source>
        <dbReference type="Proteomes" id="UP001597115"/>
    </source>
</evidence>
<dbReference type="RefSeq" id="WP_380889634.1">
    <property type="nucleotide sequence ID" value="NZ_JBHUDY010000001.1"/>
</dbReference>
<dbReference type="Proteomes" id="UP001597115">
    <property type="component" value="Unassembled WGS sequence"/>
</dbReference>
<keyword evidence="3" id="KW-1185">Reference proteome</keyword>
<evidence type="ECO:0000313" key="2">
    <source>
        <dbReference type="EMBL" id="MFD1612598.1"/>
    </source>
</evidence>
<sequence>MYASERIFPERGRSGRTQITAARIEARFLELLAEHPFQQISVADIADGCDIARSTFYRLYADPVETLWALALPIFEKSFDAALKGDSARFIEAFGSLWTVPGLVAALNHPKANARIRAKLAAVIQARLRQHACGRGGETSALVMAAACLTVLAQSETKESPSEADLSELMSLIYIAAYLTPGALQSIAREQARRGLNGGFPPAVSLEESLASDDYILSMIDGRPYRSLTRHIARYGMTPADYRRCFGLDEDYPMVAASYSERRRALAISAGFGVRRNVGGCSAAA</sequence>
<accession>A0ABW4I450</accession>
<comment type="caution">
    <text evidence="2">The sequence shown here is derived from an EMBL/GenBank/DDBJ whole genome shotgun (WGS) entry which is preliminary data.</text>
</comment>
<organism evidence="2 3">
    <name type="scientific">Sphingomonas tabacisoli</name>
    <dbReference type="NCBI Taxonomy" id="2249466"/>
    <lineage>
        <taxon>Bacteria</taxon>
        <taxon>Pseudomonadati</taxon>
        <taxon>Pseudomonadota</taxon>
        <taxon>Alphaproteobacteria</taxon>
        <taxon>Sphingomonadales</taxon>
        <taxon>Sphingomonadaceae</taxon>
        <taxon>Sphingomonas</taxon>
    </lineage>
</organism>
<dbReference type="InterPro" id="IPR009057">
    <property type="entry name" value="Homeodomain-like_sf"/>
</dbReference>
<reference evidence="3" key="1">
    <citation type="journal article" date="2019" name="Int. J. Syst. Evol. Microbiol.">
        <title>The Global Catalogue of Microorganisms (GCM) 10K type strain sequencing project: providing services to taxonomists for standard genome sequencing and annotation.</title>
        <authorList>
            <consortium name="The Broad Institute Genomics Platform"/>
            <consortium name="The Broad Institute Genome Sequencing Center for Infectious Disease"/>
            <person name="Wu L."/>
            <person name="Ma J."/>
        </authorList>
    </citation>
    <scope>NUCLEOTIDE SEQUENCE [LARGE SCALE GENOMIC DNA]</scope>
    <source>
        <strain evidence="3">CGMCC 1.16275</strain>
    </source>
</reference>
<dbReference type="SUPFAM" id="SSF46689">
    <property type="entry name" value="Homeodomain-like"/>
    <property type="match status" value="1"/>
</dbReference>
<comment type="similarity">
    <text evidence="1">Belongs to the ros/MucR family.</text>
</comment>
<proteinExistence type="inferred from homology"/>
<gene>
    <name evidence="2" type="ORF">ACFSCW_12375</name>
</gene>
<dbReference type="Gene3D" id="1.10.357.10">
    <property type="entry name" value="Tetracycline Repressor, domain 2"/>
    <property type="match status" value="1"/>
</dbReference>
<name>A0ABW4I450_9SPHN</name>
<dbReference type="Pfam" id="PF05443">
    <property type="entry name" value="ROS_MUCR"/>
    <property type="match status" value="1"/>
</dbReference>
<dbReference type="Gene3D" id="1.10.10.1550">
    <property type="entry name" value="ROS/MUCR transcriptional regulator protein"/>
    <property type="match status" value="1"/>
</dbReference>
<dbReference type="EMBL" id="JBHUDY010000001">
    <property type="protein sequence ID" value="MFD1612598.1"/>
    <property type="molecule type" value="Genomic_DNA"/>
</dbReference>
<dbReference type="InterPro" id="IPR041920">
    <property type="entry name" value="ROS/MUCR_sf"/>
</dbReference>
<protein>
    <submittedName>
        <fullName evidence="2">MucR family transcriptional regulator</fullName>
    </submittedName>
</protein>
<evidence type="ECO:0000256" key="1">
    <source>
        <dbReference type="ARBA" id="ARBA00007031"/>
    </source>
</evidence>